<sequence>MEVLMEQDRLRELDYQYEQYEAEMKWFEEHPFLETYSIFTDKLRQLKLMVSRKADPFDDQMLQKMAYVHAVTLFEAMVGDVLKATVLAYPHLMSRMVNKLGEDKSRKFQLKEIAVLGLNGIVLGILNEQLYHNPVTVKHFVSIITGQSLTDTYMAAMQSVIEKRHDLVHRDGKTINDEPHFIDEKAVNTSIGVIENFANDIFESLEAAMKEPAALLMK</sequence>
<evidence type="ECO:0000256" key="1">
    <source>
        <dbReference type="SAM" id="Coils"/>
    </source>
</evidence>
<dbReference type="InterPro" id="IPR041519">
    <property type="entry name" value="HEPN_RiboL-PSP"/>
</dbReference>
<evidence type="ECO:0000313" key="3">
    <source>
        <dbReference type="EMBL" id="MBV4452931.1"/>
    </source>
</evidence>
<name>A0ABS6NXL1_9PSED</name>
<feature type="domain" description="RiboL-PSP-HEPN" evidence="2">
    <location>
        <begin position="44"/>
        <end position="206"/>
    </location>
</feature>
<organism evidence="3 4">
    <name type="scientific">Pseudomonas azadiae</name>
    <dbReference type="NCBI Taxonomy" id="2843612"/>
    <lineage>
        <taxon>Bacteria</taxon>
        <taxon>Pseudomonadati</taxon>
        <taxon>Pseudomonadota</taxon>
        <taxon>Gammaproteobacteria</taxon>
        <taxon>Pseudomonadales</taxon>
        <taxon>Pseudomonadaceae</taxon>
        <taxon>Pseudomonas</taxon>
    </lineage>
</organism>
<dbReference type="RefSeq" id="WP_169377993.1">
    <property type="nucleotide sequence ID" value="NZ_JAHSTY010000001.1"/>
</dbReference>
<evidence type="ECO:0000259" key="2">
    <source>
        <dbReference type="Pfam" id="PF18735"/>
    </source>
</evidence>
<reference evidence="3" key="1">
    <citation type="submission" date="2021-06" db="EMBL/GenBank/DDBJ databases">
        <title>Updating the genus Pseudomonas: Description of 43 new species and partition of the Pseudomonas putida group.</title>
        <authorList>
            <person name="Girard L."/>
            <person name="Lood C."/>
            <person name="Vandamme P."/>
            <person name="Rokni-Zadeh H."/>
            <person name="Van Noort V."/>
            <person name="Hofte M."/>
            <person name="Lavigne R."/>
            <person name="De Mot R."/>
        </authorList>
    </citation>
    <scope>NUCLEOTIDE SEQUENCE</scope>
    <source>
        <strain evidence="3">SWRI103</strain>
    </source>
</reference>
<gene>
    <name evidence="3" type="ORF">KVG91_10010</name>
</gene>
<keyword evidence="4" id="KW-1185">Reference proteome</keyword>
<evidence type="ECO:0000313" key="4">
    <source>
        <dbReference type="Proteomes" id="UP001048976"/>
    </source>
</evidence>
<comment type="caution">
    <text evidence="3">The sequence shown here is derived from an EMBL/GenBank/DDBJ whole genome shotgun (WGS) entry which is preliminary data.</text>
</comment>
<protein>
    <recommendedName>
        <fullName evidence="2">RiboL-PSP-HEPN domain-containing protein</fullName>
    </recommendedName>
</protein>
<feature type="coiled-coil region" evidence="1">
    <location>
        <begin position="3"/>
        <end position="30"/>
    </location>
</feature>
<keyword evidence="1" id="KW-0175">Coiled coil</keyword>
<dbReference type="Pfam" id="PF18735">
    <property type="entry name" value="HEPN_RiboL-PSP"/>
    <property type="match status" value="1"/>
</dbReference>
<dbReference type="Proteomes" id="UP001048976">
    <property type="component" value="Unassembled WGS sequence"/>
</dbReference>
<proteinExistence type="predicted"/>
<accession>A0ABS6NXL1</accession>
<dbReference type="EMBL" id="JAHSTY010000001">
    <property type="protein sequence ID" value="MBV4452931.1"/>
    <property type="molecule type" value="Genomic_DNA"/>
</dbReference>